<feature type="signal peptide" evidence="10">
    <location>
        <begin position="1"/>
        <end position="19"/>
    </location>
</feature>
<dbReference type="Pfam" id="PF03548">
    <property type="entry name" value="LolA"/>
    <property type="match status" value="1"/>
</dbReference>
<comment type="function">
    <text evidence="10">Participates in the translocation of lipoproteins from the inner membrane to the outer membrane. Only forms a complex with a lipoprotein if the residue after the N-terminal Cys is not an aspartate (The Asp acts as a targeting signal to indicate that the lipoprotein should stay in the inner membrane).</text>
</comment>
<keyword evidence="11" id="KW-0449">Lipoprotein</keyword>
<dbReference type="PANTHER" id="PTHR35869">
    <property type="entry name" value="OUTER-MEMBRANE LIPOPROTEIN CARRIER PROTEIN"/>
    <property type="match status" value="1"/>
</dbReference>
<dbReference type="GO" id="GO:0042953">
    <property type="term" value="P:lipoprotein transport"/>
    <property type="evidence" value="ECO:0007669"/>
    <property type="project" value="InterPro"/>
</dbReference>
<sequence precursor="true">MKKIIVCLTLFFSINISFADAAKDLIEKIKNIHSMTANFSQKLIDGQSSNNLNSKGKMSLKKPQYFKWITTFPNNQEIVSNGTKLWIYDGDLDQLIIKKVSNDIAQFPYLILLSESTNNINKLFTVKEENNNSYILKPKNDQMIDSIKIKFSPNNQLKYLEISTSLNQFTKIEFTNVKTDVDISDTSFDFKAPKGTDIIDETKSA</sequence>
<dbReference type="CDD" id="cd16325">
    <property type="entry name" value="LolA"/>
    <property type="match status" value="1"/>
</dbReference>
<dbReference type="Gene3D" id="2.50.20.10">
    <property type="entry name" value="Lipoprotein localisation LolA/LolB/LppX"/>
    <property type="match status" value="1"/>
</dbReference>
<keyword evidence="7 10" id="KW-0574">Periplasm</keyword>
<evidence type="ECO:0000256" key="3">
    <source>
        <dbReference type="ARBA" id="ARBA00011245"/>
    </source>
</evidence>
<evidence type="ECO:0000256" key="10">
    <source>
        <dbReference type="HAMAP-Rule" id="MF_00240"/>
    </source>
</evidence>
<keyword evidence="5 10" id="KW-0813">Transport</keyword>
<dbReference type="AlphaFoldDB" id="A0A345JSY1"/>
<dbReference type="GO" id="GO:0044874">
    <property type="term" value="P:lipoprotein localization to outer membrane"/>
    <property type="evidence" value="ECO:0007669"/>
    <property type="project" value="UniProtKB-UniRule"/>
</dbReference>
<evidence type="ECO:0000256" key="8">
    <source>
        <dbReference type="ARBA" id="ARBA00022927"/>
    </source>
</evidence>
<reference evidence="11 12" key="1">
    <citation type="submission" date="2017-07" db="EMBL/GenBank/DDBJ databases">
        <title>Complete genome sequences and comparative analysis of the novel pathogen Francisella opportunistica.</title>
        <authorList>
            <person name="Dietrich E.A."/>
            <person name="Kingry L.C."/>
            <person name="Petersen J.M."/>
        </authorList>
    </citation>
    <scope>NUCLEOTIDE SEQUENCE [LARGE SCALE GENOMIC DNA]</scope>
    <source>
        <strain evidence="11 12">14-2155</strain>
    </source>
</reference>
<dbReference type="SUPFAM" id="SSF89392">
    <property type="entry name" value="Prokaryotic lipoproteins and lipoprotein localization factors"/>
    <property type="match status" value="1"/>
</dbReference>
<dbReference type="OrthoDB" id="9787361at2"/>
<protein>
    <recommendedName>
        <fullName evidence="4 10">Outer-membrane lipoprotein carrier protein</fullName>
    </recommendedName>
</protein>
<name>A0A345JSY1_9GAMM</name>
<keyword evidence="12" id="KW-1185">Reference proteome</keyword>
<evidence type="ECO:0000256" key="1">
    <source>
        <dbReference type="ARBA" id="ARBA00004418"/>
    </source>
</evidence>
<evidence type="ECO:0000256" key="2">
    <source>
        <dbReference type="ARBA" id="ARBA00007615"/>
    </source>
</evidence>
<dbReference type="Proteomes" id="UP000253862">
    <property type="component" value="Chromosome"/>
</dbReference>
<dbReference type="InterPro" id="IPR018323">
    <property type="entry name" value="OM_lipoprot_carrier_LolA_Pbac"/>
</dbReference>
<dbReference type="HAMAP" id="MF_00240">
    <property type="entry name" value="LolA"/>
    <property type="match status" value="1"/>
</dbReference>
<gene>
    <name evidence="10 11" type="primary">lolA</name>
    <name evidence="11" type="ORF">CGC43_07450</name>
</gene>
<keyword evidence="9 10" id="KW-0143">Chaperone</keyword>
<comment type="similarity">
    <text evidence="2 10">Belongs to the LolA family.</text>
</comment>
<evidence type="ECO:0000256" key="7">
    <source>
        <dbReference type="ARBA" id="ARBA00022764"/>
    </source>
</evidence>
<comment type="subunit">
    <text evidence="3 10">Monomer.</text>
</comment>
<evidence type="ECO:0000313" key="12">
    <source>
        <dbReference type="Proteomes" id="UP000253862"/>
    </source>
</evidence>
<dbReference type="EMBL" id="CP022375">
    <property type="protein sequence ID" value="AXH30427.1"/>
    <property type="molecule type" value="Genomic_DNA"/>
</dbReference>
<evidence type="ECO:0000256" key="4">
    <source>
        <dbReference type="ARBA" id="ARBA00014035"/>
    </source>
</evidence>
<dbReference type="InterPro" id="IPR004564">
    <property type="entry name" value="OM_lipoprot_carrier_LolA-like"/>
</dbReference>
<dbReference type="RefSeq" id="WP_071629690.1">
    <property type="nucleotide sequence ID" value="NZ_CP022375.1"/>
</dbReference>
<dbReference type="InterPro" id="IPR029046">
    <property type="entry name" value="LolA/LolB/LppX"/>
</dbReference>
<keyword evidence="6 10" id="KW-0732">Signal</keyword>
<evidence type="ECO:0000256" key="5">
    <source>
        <dbReference type="ARBA" id="ARBA00022448"/>
    </source>
</evidence>
<dbReference type="NCBIfam" id="TIGR00547">
    <property type="entry name" value="lolA"/>
    <property type="match status" value="1"/>
</dbReference>
<accession>A0A345JSY1</accession>
<evidence type="ECO:0000256" key="9">
    <source>
        <dbReference type="ARBA" id="ARBA00023186"/>
    </source>
</evidence>
<dbReference type="GO" id="GO:0030288">
    <property type="term" value="C:outer membrane-bounded periplasmic space"/>
    <property type="evidence" value="ECO:0007669"/>
    <property type="project" value="TreeGrafter"/>
</dbReference>
<keyword evidence="8 10" id="KW-0653">Protein transport</keyword>
<proteinExistence type="inferred from homology"/>
<evidence type="ECO:0000313" key="11">
    <source>
        <dbReference type="EMBL" id="AXH30427.1"/>
    </source>
</evidence>
<comment type="subcellular location">
    <subcellularLocation>
        <location evidence="1 10">Periplasm</location>
    </subcellularLocation>
</comment>
<feature type="chain" id="PRO_5017092737" description="Outer-membrane lipoprotein carrier protein" evidence="10">
    <location>
        <begin position="20"/>
        <end position="205"/>
    </location>
</feature>
<evidence type="ECO:0000256" key="6">
    <source>
        <dbReference type="ARBA" id="ARBA00022729"/>
    </source>
</evidence>
<organism evidence="11 12">
    <name type="scientific">Francisella opportunistica</name>
    <dbReference type="NCBI Taxonomy" id="2016517"/>
    <lineage>
        <taxon>Bacteria</taxon>
        <taxon>Pseudomonadati</taxon>
        <taxon>Pseudomonadota</taxon>
        <taxon>Gammaproteobacteria</taxon>
        <taxon>Thiotrichales</taxon>
        <taxon>Francisellaceae</taxon>
        <taxon>Francisella</taxon>
    </lineage>
</organism>
<dbReference type="KEGG" id="foo:CGC45_07455"/>
<dbReference type="PANTHER" id="PTHR35869:SF1">
    <property type="entry name" value="OUTER-MEMBRANE LIPOPROTEIN CARRIER PROTEIN"/>
    <property type="match status" value="1"/>
</dbReference>